<name>G6EFG3_9SPHN</name>
<dbReference type="KEGG" id="npn:JI59_04600"/>
<evidence type="ECO:0000313" key="2">
    <source>
        <dbReference type="Proteomes" id="UP000004030"/>
    </source>
</evidence>
<dbReference type="Proteomes" id="UP000004030">
    <property type="component" value="Unassembled WGS sequence"/>
</dbReference>
<dbReference type="STRING" id="1088721.JI59_04600"/>
<dbReference type="RefSeq" id="WP_007013992.1">
    <property type="nucleotide sequence ID" value="NZ_AGFM01000048.1"/>
</dbReference>
<dbReference type="OrthoDB" id="7511157at2"/>
<sequence>MRTHKHIQAKARIVGFPFTFQCTACESVEHRRTPMLPAGWATVEAADDVYAYCGECAPVLPAGSVQ</sequence>
<protein>
    <submittedName>
        <fullName evidence="1">Uncharacterized protein</fullName>
    </submittedName>
</protein>
<reference evidence="1 2" key="1">
    <citation type="journal article" date="2012" name="J. Bacteriol.">
        <title>Genome sequence of benzo(a)pyrene-degrading bacterium Novosphingobium pentaromativorans US6-1.</title>
        <authorList>
            <person name="Luo Y.R."/>
            <person name="Kang S.G."/>
            <person name="Kim S.J."/>
            <person name="Kim M.R."/>
            <person name="Li N."/>
            <person name="Lee J.H."/>
            <person name="Kwon K.K."/>
        </authorList>
    </citation>
    <scope>NUCLEOTIDE SEQUENCE [LARGE SCALE GENOMIC DNA]</scope>
    <source>
        <strain evidence="1 2">US6-1</strain>
    </source>
</reference>
<dbReference type="PATRIC" id="fig|1088721.3.peg.3041"/>
<comment type="caution">
    <text evidence="1">The sequence shown here is derived from an EMBL/GenBank/DDBJ whole genome shotgun (WGS) entry which is preliminary data.</text>
</comment>
<dbReference type="AlphaFoldDB" id="G6EFG3"/>
<proteinExistence type="predicted"/>
<organism evidence="1 2">
    <name type="scientific">Novosphingobium pentaromativorans US6-1</name>
    <dbReference type="NCBI Taxonomy" id="1088721"/>
    <lineage>
        <taxon>Bacteria</taxon>
        <taxon>Pseudomonadati</taxon>
        <taxon>Pseudomonadota</taxon>
        <taxon>Alphaproteobacteria</taxon>
        <taxon>Sphingomonadales</taxon>
        <taxon>Sphingomonadaceae</taxon>
        <taxon>Novosphingobium</taxon>
    </lineage>
</organism>
<keyword evidence="2" id="KW-1185">Reference proteome</keyword>
<dbReference type="EMBL" id="AGFM01000048">
    <property type="protein sequence ID" value="EHJ60008.1"/>
    <property type="molecule type" value="Genomic_DNA"/>
</dbReference>
<evidence type="ECO:0000313" key="1">
    <source>
        <dbReference type="EMBL" id="EHJ60008.1"/>
    </source>
</evidence>
<gene>
    <name evidence="1" type="ORF">NSU_3084</name>
</gene>
<accession>G6EFG3</accession>